<evidence type="ECO:0000259" key="2">
    <source>
        <dbReference type="Pfam" id="PF09747"/>
    </source>
</evidence>
<dbReference type="PANTHER" id="PTHR31840:SF1">
    <property type="entry name" value="COILED-COIL DOMAIN-CONTAINING PROTEIN 97"/>
    <property type="match status" value="1"/>
</dbReference>
<dbReference type="PANTHER" id="PTHR31840">
    <property type="entry name" value="COILED-COIL DOMAIN-CONTAINING PROTEIN 97"/>
    <property type="match status" value="1"/>
</dbReference>
<feature type="compositionally biased region" description="Basic and acidic residues" evidence="1">
    <location>
        <begin position="125"/>
        <end position="146"/>
    </location>
</feature>
<accession>A0ABN7SXS3</accession>
<evidence type="ECO:0000313" key="4">
    <source>
        <dbReference type="Proteomes" id="UP001158576"/>
    </source>
</evidence>
<name>A0ABN7SXS3_OIKDI</name>
<reference evidence="3 4" key="1">
    <citation type="submission" date="2021-04" db="EMBL/GenBank/DDBJ databases">
        <authorList>
            <person name="Bliznina A."/>
        </authorList>
    </citation>
    <scope>NUCLEOTIDE SEQUENCE [LARGE SCALE GENOMIC DNA]</scope>
</reference>
<proteinExistence type="predicted"/>
<evidence type="ECO:0000313" key="3">
    <source>
        <dbReference type="EMBL" id="CAG5107498.1"/>
    </source>
</evidence>
<dbReference type="Proteomes" id="UP001158576">
    <property type="component" value="Chromosome 1"/>
</dbReference>
<feature type="compositionally biased region" description="Basic and acidic residues" evidence="1">
    <location>
        <begin position="184"/>
        <end position="222"/>
    </location>
</feature>
<feature type="region of interest" description="Disordered" evidence="1">
    <location>
        <begin position="125"/>
        <end position="264"/>
    </location>
</feature>
<dbReference type="InterPro" id="IPR018613">
    <property type="entry name" value="Ccdc97-like"/>
</dbReference>
<keyword evidence="4" id="KW-1185">Reference proteome</keyword>
<sequence length="264" mass="31139">MEQERIFRRICHTRGISLDAIKNLSDEEIIRQFWHHLKVADLNHLNPFAIDDCEAIVEKMKHRETRNKRYAAMLELEKNGYFELAKAKERDPGLYDQVVGKDAVGRPKEMKFSDVLMRCWMQEKDPDTGERKIDKPFHSNKMKDPSDPDYEEEEDEEEEEENDEDKDEEQEEPVADLINEDLSPEERQEEFLNLMKERFVDGKDPEFDYDSLDVRDSVKDNDLTDAWFDEEEEAVVSPENSSNKKPASDSESEDDYMTMDLSKL</sequence>
<organism evidence="3 4">
    <name type="scientific">Oikopleura dioica</name>
    <name type="common">Tunicate</name>
    <dbReference type="NCBI Taxonomy" id="34765"/>
    <lineage>
        <taxon>Eukaryota</taxon>
        <taxon>Metazoa</taxon>
        <taxon>Chordata</taxon>
        <taxon>Tunicata</taxon>
        <taxon>Appendicularia</taxon>
        <taxon>Copelata</taxon>
        <taxon>Oikopleuridae</taxon>
        <taxon>Oikopleura</taxon>
    </lineage>
</organism>
<gene>
    <name evidence="3" type="ORF">OKIOD_LOCUS12121</name>
</gene>
<dbReference type="InterPro" id="IPR040233">
    <property type="entry name" value="CCD97-like_C"/>
</dbReference>
<dbReference type="EMBL" id="OU015566">
    <property type="protein sequence ID" value="CAG5107498.1"/>
    <property type="molecule type" value="Genomic_DNA"/>
</dbReference>
<evidence type="ECO:0000256" key="1">
    <source>
        <dbReference type="SAM" id="MobiDB-lite"/>
    </source>
</evidence>
<feature type="domain" description="CCD97-like C-terminal" evidence="2">
    <location>
        <begin position="67"/>
        <end position="231"/>
    </location>
</feature>
<feature type="compositionally biased region" description="Acidic residues" evidence="1">
    <location>
        <begin position="147"/>
        <end position="183"/>
    </location>
</feature>
<dbReference type="Pfam" id="PF09747">
    <property type="entry name" value="CCD97-like_C"/>
    <property type="match status" value="1"/>
</dbReference>
<protein>
    <submittedName>
        <fullName evidence="3">Oidioi.mRNA.OKI2018_I69.chr1.g3356.t1.cds</fullName>
    </submittedName>
</protein>